<dbReference type="EMBL" id="BGPR01000099">
    <property type="protein sequence ID" value="GBL94035.1"/>
    <property type="molecule type" value="Genomic_DNA"/>
</dbReference>
<accession>A0A4Y2BRH2</accession>
<keyword evidence="2" id="KW-1185">Reference proteome</keyword>
<sequence>MDYDVHFKKHGGHKAKISLLTITSSCSLNSLFPRLHLSFITKHSKWLRDGDEDPNFHSSTPSTEPRHRIFALTADFGAVRPNLPGLVCPRMPNFREHRKGLLETTSGVYISVIWYPMHFSHNQAFHRNPQRVGVDPLSLHSFSLPTIACHVNMHQSTSF</sequence>
<dbReference type="Proteomes" id="UP000499080">
    <property type="component" value="Unassembled WGS sequence"/>
</dbReference>
<reference evidence="1 2" key="1">
    <citation type="journal article" date="2019" name="Sci. Rep.">
        <title>Orb-weaving spider Araneus ventricosus genome elucidates the spidroin gene catalogue.</title>
        <authorList>
            <person name="Kono N."/>
            <person name="Nakamura H."/>
            <person name="Ohtoshi R."/>
            <person name="Moran D.A.P."/>
            <person name="Shinohara A."/>
            <person name="Yoshida Y."/>
            <person name="Fujiwara M."/>
            <person name="Mori M."/>
            <person name="Tomita M."/>
            <person name="Arakawa K."/>
        </authorList>
    </citation>
    <scope>NUCLEOTIDE SEQUENCE [LARGE SCALE GENOMIC DNA]</scope>
</reference>
<gene>
    <name evidence="1" type="ORF">AVEN_185011_1</name>
</gene>
<evidence type="ECO:0000313" key="2">
    <source>
        <dbReference type="Proteomes" id="UP000499080"/>
    </source>
</evidence>
<comment type="caution">
    <text evidence="1">The sequence shown here is derived from an EMBL/GenBank/DDBJ whole genome shotgun (WGS) entry which is preliminary data.</text>
</comment>
<name>A0A4Y2BRH2_ARAVE</name>
<protein>
    <submittedName>
        <fullName evidence="1">Uncharacterized protein</fullName>
    </submittedName>
</protein>
<organism evidence="1 2">
    <name type="scientific">Araneus ventricosus</name>
    <name type="common">Orbweaver spider</name>
    <name type="synonym">Epeira ventricosa</name>
    <dbReference type="NCBI Taxonomy" id="182803"/>
    <lineage>
        <taxon>Eukaryota</taxon>
        <taxon>Metazoa</taxon>
        <taxon>Ecdysozoa</taxon>
        <taxon>Arthropoda</taxon>
        <taxon>Chelicerata</taxon>
        <taxon>Arachnida</taxon>
        <taxon>Araneae</taxon>
        <taxon>Araneomorphae</taxon>
        <taxon>Entelegynae</taxon>
        <taxon>Araneoidea</taxon>
        <taxon>Araneidae</taxon>
        <taxon>Araneus</taxon>
    </lineage>
</organism>
<dbReference type="AlphaFoldDB" id="A0A4Y2BRH2"/>
<proteinExistence type="predicted"/>
<evidence type="ECO:0000313" key="1">
    <source>
        <dbReference type="EMBL" id="GBL94035.1"/>
    </source>
</evidence>